<gene>
    <name evidence="4" type="ORF">KME65_12565</name>
</gene>
<evidence type="ECO:0000259" key="3">
    <source>
        <dbReference type="PROSITE" id="PS51832"/>
    </source>
</evidence>
<dbReference type="Gene3D" id="1.10.3210.10">
    <property type="entry name" value="Hypothetical protein af1432"/>
    <property type="match status" value="1"/>
</dbReference>
<dbReference type="Pfam" id="PF13487">
    <property type="entry name" value="HD_5"/>
    <property type="match status" value="1"/>
</dbReference>
<dbReference type="GO" id="GO:0008081">
    <property type="term" value="F:phosphoric diester hydrolase activity"/>
    <property type="evidence" value="ECO:0007669"/>
    <property type="project" value="UniProtKB-ARBA"/>
</dbReference>
<comment type="caution">
    <text evidence="4">The sequence shown here is derived from an EMBL/GenBank/DDBJ whole genome shotgun (WGS) entry which is preliminary data.</text>
</comment>
<dbReference type="Pfam" id="PF11849">
    <property type="entry name" value="DUF3369"/>
    <property type="match status" value="1"/>
</dbReference>
<dbReference type="InterPro" id="IPR001789">
    <property type="entry name" value="Sig_transdc_resp-reg_receiver"/>
</dbReference>
<dbReference type="PROSITE" id="PS51832">
    <property type="entry name" value="HD_GYP"/>
    <property type="match status" value="1"/>
</dbReference>
<evidence type="ECO:0000259" key="2">
    <source>
        <dbReference type="PROSITE" id="PS50110"/>
    </source>
</evidence>
<dbReference type="SMART" id="SM00471">
    <property type="entry name" value="HDc"/>
    <property type="match status" value="1"/>
</dbReference>
<feature type="modified residue" description="4-aspartylphosphate" evidence="1">
    <location>
        <position position="76"/>
    </location>
</feature>
<evidence type="ECO:0000313" key="5">
    <source>
        <dbReference type="Proteomes" id="UP000770889"/>
    </source>
</evidence>
<dbReference type="SUPFAM" id="SSF55781">
    <property type="entry name" value="GAF domain-like"/>
    <property type="match status" value="1"/>
</dbReference>
<dbReference type="InterPro" id="IPR021800">
    <property type="entry name" value="DUF3369"/>
</dbReference>
<dbReference type="InterPro" id="IPR037522">
    <property type="entry name" value="HD_GYP_dom"/>
</dbReference>
<dbReference type="SUPFAM" id="SSF52172">
    <property type="entry name" value="CheY-like"/>
    <property type="match status" value="1"/>
</dbReference>
<dbReference type="Gene3D" id="3.40.50.2300">
    <property type="match status" value="1"/>
</dbReference>
<proteinExistence type="predicted"/>
<sequence>MAKLFFSNRTKKKALPGTGWKVLIVDDEESIHEVTELALKHFDYKGRGIEFISAYSAQEAKDIVRKERDIAIVLLDVVMESENAGFEVVEYIRTTLGNNYIRIILRTGQPGYAPEHYVIDHYDINDYKEKTELTQEKLYTTVRMGLKSYEDITSLNSQRRSLEYIVQAAPAIFKITTLDNFFRSILNSVIDLLGISEGHSKVDLLSGFVAYPISSQGEYKVCHGINNHGDWEEEGSKIAVMLHRLHPQLDNIQGVFNVEEGTFAIPIKDKNEIVAAILLENLGEISEHSKRLLNIISMQASSAFKNIDLFELLSKEHQETINILAMASELKDEHTGDHIRRMETITRLLAEELGINEEDAIHMGHAATLHDIGKLSVPDSVLQKPGKLSENEFDIIKLHTLNGEKILAGHSQFEMAREIAMTHHEHYDGSGYPNGLAANEIPLCGRITALVDVFDALSNARPYKDAWPLDEVLELIWNERGRQFDPDVVDAFFRLIEKTRYELVLT</sequence>
<dbReference type="CDD" id="cd00077">
    <property type="entry name" value="HDc"/>
    <property type="match status" value="1"/>
</dbReference>
<evidence type="ECO:0000256" key="1">
    <source>
        <dbReference type="PROSITE-ProRule" id="PRU00169"/>
    </source>
</evidence>
<dbReference type="PANTHER" id="PTHR45228">
    <property type="entry name" value="CYCLIC DI-GMP PHOSPHODIESTERASE TM_0186-RELATED"/>
    <property type="match status" value="1"/>
</dbReference>
<dbReference type="PROSITE" id="PS50110">
    <property type="entry name" value="RESPONSE_REGULATORY"/>
    <property type="match status" value="1"/>
</dbReference>
<dbReference type="AlphaFoldDB" id="A0A944M9X8"/>
<feature type="domain" description="HD-GYP" evidence="3">
    <location>
        <begin position="313"/>
        <end position="506"/>
    </location>
</feature>
<protein>
    <submittedName>
        <fullName evidence="4">DUF3369 domain-containing protein</fullName>
    </submittedName>
</protein>
<name>A0A944M9X8_9GAMM</name>
<dbReference type="Proteomes" id="UP000770889">
    <property type="component" value="Unassembled WGS sequence"/>
</dbReference>
<feature type="domain" description="Response regulatory" evidence="2">
    <location>
        <begin position="21"/>
        <end position="145"/>
    </location>
</feature>
<accession>A0A944M9X8</accession>
<dbReference type="SUPFAM" id="SSF109604">
    <property type="entry name" value="HD-domain/PDEase-like"/>
    <property type="match status" value="1"/>
</dbReference>
<dbReference type="GO" id="GO:0000160">
    <property type="term" value="P:phosphorelay signal transduction system"/>
    <property type="evidence" value="ECO:0007669"/>
    <property type="project" value="InterPro"/>
</dbReference>
<dbReference type="InterPro" id="IPR003607">
    <property type="entry name" value="HD/PDEase_dom"/>
</dbReference>
<dbReference type="InterPro" id="IPR011006">
    <property type="entry name" value="CheY-like_superfamily"/>
</dbReference>
<reference evidence="4 5" key="1">
    <citation type="submission" date="2021-05" db="EMBL/GenBank/DDBJ databases">
        <title>Genetic and Functional Diversity in Clade A Lucinid endosymbionts from the Bahamas.</title>
        <authorList>
            <person name="Giani N.M."/>
            <person name="Engel A.S."/>
            <person name="Campbell B.J."/>
        </authorList>
    </citation>
    <scope>NUCLEOTIDE SEQUENCE [LARGE SCALE GENOMIC DNA]</scope>
    <source>
        <strain evidence="4">LUC16012Gg_MoonRockCtena</strain>
    </source>
</reference>
<evidence type="ECO:0000313" key="4">
    <source>
        <dbReference type="EMBL" id="MBT2989785.1"/>
    </source>
</evidence>
<keyword evidence="1" id="KW-0597">Phosphoprotein</keyword>
<organism evidence="4 5">
    <name type="scientific">Candidatus Thiodiazotropha taylori</name>
    <dbReference type="NCBI Taxonomy" id="2792791"/>
    <lineage>
        <taxon>Bacteria</taxon>
        <taxon>Pseudomonadati</taxon>
        <taxon>Pseudomonadota</taxon>
        <taxon>Gammaproteobacteria</taxon>
        <taxon>Chromatiales</taxon>
        <taxon>Sedimenticolaceae</taxon>
        <taxon>Candidatus Thiodiazotropha</taxon>
    </lineage>
</organism>
<dbReference type="PANTHER" id="PTHR45228:SF9">
    <property type="entry name" value="3'3'-CGAMP-SPECIFIC PHOSPHODIESTERASE 2"/>
    <property type="match status" value="1"/>
</dbReference>
<dbReference type="InterPro" id="IPR052020">
    <property type="entry name" value="Cyclic_di-GMP/3'3'-cGAMP_PDE"/>
</dbReference>
<dbReference type="EMBL" id="JAHHGM010000011">
    <property type="protein sequence ID" value="MBT2989785.1"/>
    <property type="molecule type" value="Genomic_DNA"/>
</dbReference>